<dbReference type="PROSITE" id="PS00092">
    <property type="entry name" value="N6_MTASE"/>
    <property type="match status" value="1"/>
</dbReference>
<proteinExistence type="inferred from homology"/>
<dbReference type="GO" id="GO:0032259">
    <property type="term" value="P:methylation"/>
    <property type="evidence" value="ECO:0007669"/>
    <property type="project" value="UniProtKB-KW"/>
</dbReference>
<dbReference type="EC" id="2.1.1.297" evidence="5"/>
<organism evidence="8 9">
    <name type="scientific">Candidatus Acutalibacter pullistercoris</name>
    <dbReference type="NCBI Taxonomy" id="2838418"/>
    <lineage>
        <taxon>Bacteria</taxon>
        <taxon>Bacillati</taxon>
        <taxon>Bacillota</taxon>
        <taxon>Clostridia</taxon>
        <taxon>Eubacteriales</taxon>
        <taxon>Acutalibacteraceae</taxon>
        <taxon>Acutalibacter</taxon>
    </lineage>
</organism>
<dbReference type="InterPro" id="IPR029063">
    <property type="entry name" value="SAM-dependent_MTases_sf"/>
</dbReference>
<dbReference type="InterPro" id="IPR007848">
    <property type="entry name" value="Small_mtfrase_dom"/>
</dbReference>
<protein>
    <recommendedName>
        <fullName evidence="5">Release factor glutamine methyltransferase</fullName>
        <shortName evidence="5">RF MTase</shortName>
        <ecNumber evidence="5">2.1.1.297</ecNumber>
    </recommendedName>
    <alternativeName>
        <fullName evidence="5">N5-glutamine methyltransferase PrmC</fullName>
    </alternativeName>
    <alternativeName>
        <fullName evidence="5">Protein-(glutamine-N5) MTase PrmC</fullName>
    </alternativeName>
    <alternativeName>
        <fullName evidence="5">Protein-glutamine N-methyltransferase PrmC</fullName>
    </alternativeName>
</protein>
<name>A0A9D2C0X8_9FIRM</name>
<evidence type="ECO:0000259" key="7">
    <source>
        <dbReference type="Pfam" id="PF17827"/>
    </source>
</evidence>
<feature type="binding site" evidence="5">
    <location>
        <begin position="191"/>
        <end position="194"/>
    </location>
    <ligand>
        <name>substrate</name>
    </ligand>
</feature>
<dbReference type="Gene3D" id="1.10.8.10">
    <property type="entry name" value="DNA helicase RuvA subunit, C-terminal domain"/>
    <property type="match status" value="1"/>
</dbReference>
<dbReference type="PANTHER" id="PTHR18895:SF74">
    <property type="entry name" value="MTRF1L RELEASE FACTOR GLUTAMINE METHYLTRANSFERASE"/>
    <property type="match status" value="1"/>
</dbReference>
<comment type="similarity">
    <text evidence="5">Belongs to the protein N5-glutamine methyltransferase family. PrmC subfamily.</text>
</comment>
<dbReference type="Pfam" id="PF05175">
    <property type="entry name" value="MTS"/>
    <property type="match status" value="1"/>
</dbReference>
<comment type="caution">
    <text evidence="5">Lacks conserved residue(s) required for the propagation of feature annotation.</text>
</comment>
<reference evidence="8" key="2">
    <citation type="submission" date="2021-04" db="EMBL/GenBank/DDBJ databases">
        <authorList>
            <person name="Gilroy R."/>
        </authorList>
    </citation>
    <scope>NUCLEOTIDE SEQUENCE</scope>
    <source>
        <strain evidence="8">1282</strain>
    </source>
</reference>
<feature type="domain" description="Methyltransferase small" evidence="6">
    <location>
        <begin position="104"/>
        <end position="207"/>
    </location>
</feature>
<dbReference type="InterPro" id="IPR019874">
    <property type="entry name" value="RF_methyltr_PrmC"/>
</dbReference>
<dbReference type="Proteomes" id="UP000823915">
    <property type="component" value="Unassembled WGS sequence"/>
</dbReference>
<accession>A0A9D2C0X8</accession>
<evidence type="ECO:0000256" key="1">
    <source>
        <dbReference type="ARBA" id="ARBA00022603"/>
    </source>
</evidence>
<dbReference type="InterPro" id="IPR050320">
    <property type="entry name" value="N5-glutamine_MTase"/>
</dbReference>
<dbReference type="NCBIfam" id="TIGR03534">
    <property type="entry name" value="RF_mod_PrmC"/>
    <property type="match status" value="1"/>
</dbReference>
<keyword evidence="1 5" id="KW-0489">Methyltransferase</keyword>
<dbReference type="InterPro" id="IPR040758">
    <property type="entry name" value="PrmC_N"/>
</dbReference>
<dbReference type="AlphaFoldDB" id="A0A9D2C0X8"/>
<dbReference type="PANTHER" id="PTHR18895">
    <property type="entry name" value="HEMK METHYLTRANSFERASE"/>
    <property type="match status" value="1"/>
</dbReference>
<keyword evidence="3 5" id="KW-0949">S-adenosyl-L-methionine</keyword>
<evidence type="ECO:0000259" key="6">
    <source>
        <dbReference type="Pfam" id="PF05175"/>
    </source>
</evidence>
<comment type="caution">
    <text evidence="8">The sequence shown here is derived from an EMBL/GenBank/DDBJ whole genome shotgun (WGS) entry which is preliminary data.</text>
</comment>
<feature type="domain" description="Release factor glutamine methyltransferase N-terminal" evidence="7">
    <location>
        <begin position="6"/>
        <end position="75"/>
    </location>
</feature>
<evidence type="ECO:0000256" key="5">
    <source>
        <dbReference type="HAMAP-Rule" id="MF_02126"/>
    </source>
</evidence>
<dbReference type="EMBL" id="DXDU01000076">
    <property type="protein sequence ID" value="HIY26471.1"/>
    <property type="molecule type" value="Genomic_DNA"/>
</dbReference>
<dbReference type="CDD" id="cd02440">
    <property type="entry name" value="AdoMet_MTases"/>
    <property type="match status" value="1"/>
</dbReference>
<comment type="catalytic activity">
    <reaction evidence="4 5">
        <text>L-glutaminyl-[peptide chain release factor] + S-adenosyl-L-methionine = N(5)-methyl-L-glutaminyl-[peptide chain release factor] + S-adenosyl-L-homocysteine + H(+)</text>
        <dbReference type="Rhea" id="RHEA:42896"/>
        <dbReference type="Rhea" id="RHEA-COMP:10271"/>
        <dbReference type="Rhea" id="RHEA-COMP:10272"/>
        <dbReference type="ChEBI" id="CHEBI:15378"/>
        <dbReference type="ChEBI" id="CHEBI:30011"/>
        <dbReference type="ChEBI" id="CHEBI:57856"/>
        <dbReference type="ChEBI" id="CHEBI:59789"/>
        <dbReference type="ChEBI" id="CHEBI:61891"/>
        <dbReference type="EC" id="2.1.1.297"/>
    </reaction>
</comment>
<keyword evidence="2 5" id="KW-0808">Transferase</keyword>
<dbReference type="Pfam" id="PF17827">
    <property type="entry name" value="PrmC_N"/>
    <property type="match status" value="1"/>
</dbReference>
<sequence>MTPRQLYLQAKKTLHAAGIDSPGEEAALLCRHFLGLTRAGLALVGDQPADPGQAAAFLQGVEERKGRRPLQYILGEWDFLGLPLRVGEGVLCPREDTAVVVEALAQLLKGVPAPQGLDLCAGTGAVGLGLLTLCPQAQVQCVELSPQALPYLRENVERFGQGQVSCLQGDVLSPAFAAQFGDGSLDFLASNPPYIPTGELPTLQEEVRREPALALDGGGDGLVFYRAILQLWLPKVKPGGVLAVEIGEDQGQAVAGLFQAAGLEHVAVKKDLAALDRAVTGTAAAAAGQ</sequence>
<dbReference type="GO" id="GO:0102559">
    <property type="term" value="F:peptide chain release factor N(5)-glutamine methyltransferase activity"/>
    <property type="evidence" value="ECO:0007669"/>
    <property type="project" value="UniProtKB-EC"/>
</dbReference>
<reference evidence="8" key="1">
    <citation type="journal article" date="2021" name="PeerJ">
        <title>Extensive microbial diversity within the chicken gut microbiome revealed by metagenomics and culture.</title>
        <authorList>
            <person name="Gilroy R."/>
            <person name="Ravi A."/>
            <person name="Getino M."/>
            <person name="Pursley I."/>
            <person name="Horton D.L."/>
            <person name="Alikhan N.F."/>
            <person name="Baker D."/>
            <person name="Gharbi K."/>
            <person name="Hall N."/>
            <person name="Watson M."/>
            <person name="Adriaenssens E.M."/>
            <person name="Foster-Nyarko E."/>
            <person name="Jarju S."/>
            <person name="Secka A."/>
            <person name="Antonio M."/>
            <person name="Oren A."/>
            <person name="Chaudhuri R.R."/>
            <person name="La Ragione R."/>
            <person name="Hildebrand F."/>
            <person name="Pallen M.J."/>
        </authorList>
    </citation>
    <scope>NUCLEOTIDE SEQUENCE</scope>
    <source>
        <strain evidence="8">1282</strain>
    </source>
</reference>
<dbReference type="SUPFAM" id="SSF53335">
    <property type="entry name" value="S-adenosyl-L-methionine-dependent methyltransferases"/>
    <property type="match status" value="1"/>
</dbReference>
<feature type="binding site" evidence="5">
    <location>
        <position position="191"/>
    </location>
    <ligand>
        <name>S-adenosyl-L-methionine</name>
        <dbReference type="ChEBI" id="CHEBI:59789"/>
    </ligand>
</feature>
<dbReference type="InterPro" id="IPR002052">
    <property type="entry name" value="DNA_methylase_N6_adenine_CS"/>
</dbReference>
<evidence type="ECO:0000256" key="4">
    <source>
        <dbReference type="ARBA" id="ARBA00048391"/>
    </source>
</evidence>
<dbReference type="NCBIfam" id="TIGR00536">
    <property type="entry name" value="hemK_fam"/>
    <property type="match status" value="1"/>
</dbReference>
<evidence type="ECO:0000256" key="3">
    <source>
        <dbReference type="ARBA" id="ARBA00022691"/>
    </source>
</evidence>
<dbReference type="Gene3D" id="3.40.50.150">
    <property type="entry name" value="Vaccinia Virus protein VP39"/>
    <property type="match status" value="1"/>
</dbReference>
<evidence type="ECO:0000313" key="9">
    <source>
        <dbReference type="Proteomes" id="UP000823915"/>
    </source>
</evidence>
<feature type="binding site" evidence="5">
    <location>
        <position position="143"/>
    </location>
    <ligand>
        <name>S-adenosyl-L-methionine</name>
        <dbReference type="ChEBI" id="CHEBI:59789"/>
    </ligand>
</feature>
<gene>
    <name evidence="5 8" type="primary">prmC</name>
    <name evidence="8" type="ORF">H9838_04755</name>
</gene>
<evidence type="ECO:0000313" key="8">
    <source>
        <dbReference type="EMBL" id="HIY26471.1"/>
    </source>
</evidence>
<comment type="function">
    <text evidence="5">Methylates the class 1 translation termination release factors RF1/PrfA and RF2/PrfB on the glutamine residue of the universally conserved GGQ motif.</text>
</comment>
<dbReference type="GO" id="GO:0003676">
    <property type="term" value="F:nucleic acid binding"/>
    <property type="evidence" value="ECO:0007669"/>
    <property type="project" value="InterPro"/>
</dbReference>
<evidence type="ECO:0000256" key="2">
    <source>
        <dbReference type="ARBA" id="ARBA00022679"/>
    </source>
</evidence>
<dbReference type="HAMAP" id="MF_02126">
    <property type="entry name" value="RF_methyltr_PrmC"/>
    <property type="match status" value="1"/>
</dbReference>
<dbReference type="InterPro" id="IPR004556">
    <property type="entry name" value="HemK-like"/>
</dbReference>